<dbReference type="Pfam" id="PF01872">
    <property type="entry name" value="RibD_C"/>
    <property type="match status" value="1"/>
</dbReference>
<dbReference type="InterPro" id="IPR024072">
    <property type="entry name" value="DHFR-like_dom_sf"/>
</dbReference>
<dbReference type="InterPro" id="IPR050765">
    <property type="entry name" value="Riboflavin_Biosynth_HTPR"/>
</dbReference>
<evidence type="ECO:0000256" key="3">
    <source>
        <dbReference type="ARBA" id="ARBA00023002"/>
    </source>
</evidence>
<evidence type="ECO:0000313" key="6">
    <source>
        <dbReference type="Proteomes" id="UP001595698"/>
    </source>
</evidence>
<dbReference type="InterPro" id="IPR002734">
    <property type="entry name" value="RibDG_C"/>
</dbReference>
<proteinExistence type="predicted"/>
<dbReference type="RefSeq" id="WP_386189743.1">
    <property type="nucleotide sequence ID" value="NZ_JBHSBC010000011.1"/>
</dbReference>
<dbReference type="EMBL" id="JBHSBC010000011">
    <property type="protein sequence ID" value="MFC3980757.1"/>
    <property type="molecule type" value="Genomic_DNA"/>
</dbReference>
<evidence type="ECO:0000313" key="5">
    <source>
        <dbReference type="EMBL" id="MFC3980757.1"/>
    </source>
</evidence>
<sequence>MTRPFVLSSVAVSLDGYIDDATSERLLLSNDEDFDRVDAVRATCDAILVGAGTVRADDPRLMVRAAHRRQARVAAGRPESPLKAVIAGHRPLDPAARLFTTGDTAKVVYATTPDVPVQRDALAEVASVVDAGDPLDLRAVLADLAERGVERLMVEGGGTVHTRFLAAGLVDELHVVTAPFFVGDAAAPRFVNPASFPYDARNRMRLLEVRPMGDVILARYQPVRRPEA</sequence>
<gene>
    <name evidence="5" type="ORF">ACFOYY_11530</name>
</gene>
<evidence type="ECO:0000259" key="4">
    <source>
        <dbReference type="Pfam" id="PF01872"/>
    </source>
</evidence>
<organism evidence="5 6">
    <name type="scientific">Streptosporangium jomthongense</name>
    <dbReference type="NCBI Taxonomy" id="1193683"/>
    <lineage>
        <taxon>Bacteria</taxon>
        <taxon>Bacillati</taxon>
        <taxon>Actinomycetota</taxon>
        <taxon>Actinomycetes</taxon>
        <taxon>Streptosporangiales</taxon>
        <taxon>Streptosporangiaceae</taxon>
        <taxon>Streptosporangium</taxon>
    </lineage>
</organism>
<protein>
    <submittedName>
        <fullName evidence="5">RibD family protein</fullName>
    </submittedName>
</protein>
<accession>A0ABV8EWK9</accession>
<comment type="pathway">
    <text evidence="1">Cofactor biosynthesis; riboflavin biosynthesis.</text>
</comment>
<dbReference type="SUPFAM" id="SSF53597">
    <property type="entry name" value="Dihydrofolate reductase-like"/>
    <property type="match status" value="1"/>
</dbReference>
<keyword evidence="6" id="KW-1185">Reference proteome</keyword>
<dbReference type="Proteomes" id="UP001595698">
    <property type="component" value="Unassembled WGS sequence"/>
</dbReference>
<comment type="caution">
    <text evidence="5">The sequence shown here is derived from an EMBL/GenBank/DDBJ whole genome shotgun (WGS) entry which is preliminary data.</text>
</comment>
<dbReference type="PANTHER" id="PTHR38011">
    <property type="entry name" value="DIHYDROFOLATE REDUCTASE FAMILY PROTEIN (AFU_ORTHOLOGUE AFUA_8G06820)"/>
    <property type="match status" value="1"/>
</dbReference>
<dbReference type="PANTHER" id="PTHR38011:SF7">
    <property type="entry name" value="2,5-DIAMINO-6-RIBOSYLAMINO-4(3H)-PYRIMIDINONE 5'-PHOSPHATE REDUCTASE"/>
    <property type="match status" value="1"/>
</dbReference>
<keyword evidence="3" id="KW-0560">Oxidoreductase</keyword>
<name>A0ABV8EWK9_9ACTN</name>
<feature type="domain" description="Bacterial bifunctional deaminase-reductase C-terminal" evidence="4">
    <location>
        <begin position="4"/>
        <end position="216"/>
    </location>
</feature>
<keyword evidence="2" id="KW-0521">NADP</keyword>
<dbReference type="Gene3D" id="3.40.430.10">
    <property type="entry name" value="Dihydrofolate Reductase, subunit A"/>
    <property type="match status" value="1"/>
</dbReference>
<evidence type="ECO:0000256" key="2">
    <source>
        <dbReference type="ARBA" id="ARBA00022857"/>
    </source>
</evidence>
<evidence type="ECO:0000256" key="1">
    <source>
        <dbReference type="ARBA" id="ARBA00005104"/>
    </source>
</evidence>
<reference evidence="6" key="1">
    <citation type="journal article" date="2019" name="Int. J. Syst. Evol. Microbiol.">
        <title>The Global Catalogue of Microorganisms (GCM) 10K type strain sequencing project: providing services to taxonomists for standard genome sequencing and annotation.</title>
        <authorList>
            <consortium name="The Broad Institute Genomics Platform"/>
            <consortium name="The Broad Institute Genome Sequencing Center for Infectious Disease"/>
            <person name="Wu L."/>
            <person name="Ma J."/>
        </authorList>
    </citation>
    <scope>NUCLEOTIDE SEQUENCE [LARGE SCALE GENOMIC DNA]</scope>
    <source>
        <strain evidence="6">TBRC 7912</strain>
    </source>
</reference>